<dbReference type="Gene3D" id="3.10.450.350">
    <property type="match status" value="2"/>
</dbReference>
<dbReference type="GO" id="GO:0042834">
    <property type="term" value="F:peptidoglycan binding"/>
    <property type="evidence" value="ECO:0007669"/>
    <property type="project" value="InterPro"/>
</dbReference>
<organism evidence="9 11">
    <name type="scientific">Aliidiomarina maris</name>
    <dbReference type="NCBI Taxonomy" id="531312"/>
    <lineage>
        <taxon>Bacteria</taxon>
        <taxon>Pseudomonadati</taxon>
        <taxon>Pseudomonadota</taxon>
        <taxon>Gammaproteobacteria</taxon>
        <taxon>Alteromonadales</taxon>
        <taxon>Idiomarinaceae</taxon>
        <taxon>Aliidiomarina</taxon>
    </lineage>
</organism>
<dbReference type="CDD" id="cd00118">
    <property type="entry name" value="LysM"/>
    <property type="match status" value="1"/>
</dbReference>
<evidence type="ECO:0000256" key="6">
    <source>
        <dbReference type="ARBA" id="ARBA00022833"/>
    </source>
</evidence>
<dbReference type="InterPro" id="IPR050570">
    <property type="entry name" value="Cell_wall_metabolism_enzyme"/>
</dbReference>
<comment type="caution">
    <text evidence="9">The sequence shown here is derived from an EMBL/GenBank/DDBJ whole genome shotgun (WGS) entry which is preliminary data.</text>
</comment>
<accession>A0A327WS77</accession>
<dbReference type="Pfam" id="PF08525">
    <property type="entry name" value="OapA_N"/>
    <property type="match status" value="1"/>
</dbReference>
<dbReference type="Pfam" id="PF19425">
    <property type="entry name" value="Csd3_N2"/>
    <property type="match status" value="1"/>
</dbReference>
<dbReference type="SUPFAM" id="SSF51261">
    <property type="entry name" value="Duplicated hybrid motif"/>
    <property type="match status" value="1"/>
</dbReference>
<dbReference type="Proteomes" id="UP000287865">
    <property type="component" value="Unassembled WGS sequence"/>
</dbReference>
<evidence type="ECO:0000259" key="8">
    <source>
        <dbReference type="PROSITE" id="PS51782"/>
    </source>
</evidence>
<keyword evidence="6" id="KW-0862">Zinc</keyword>
<dbReference type="GO" id="GO:0030313">
    <property type="term" value="C:cell envelope"/>
    <property type="evidence" value="ECO:0007669"/>
    <property type="project" value="UniProtKB-SubCell"/>
</dbReference>
<dbReference type="AlphaFoldDB" id="A0A327WS77"/>
<dbReference type="Pfam" id="PF01551">
    <property type="entry name" value="Peptidase_M23"/>
    <property type="match status" value="1"/>
</dbReference>
<proteinExistence type="predicted"/>
<feature type="domain" description="LysM" evidence="8">
    <location>
        <begin position="96"/>
        <end position="143"/>
    </location>
</feature>
<evidence type="ECO:0000256" key="1">
    <source>
        <dbReference type="ARBA" id="ARBA00001947"/>
    </source>
</evidence>
<dbReference type="Proteomes" id="UP000249203">
    <property type="component" value="Unassembled WGS sequence"/>
</dbReference>
<dbReference type="Pfam" id="PF04225">
    <property type="entry name" value="LysM_OapA"/>
    <property type="match status" value="1"/>
</dbReference>
<evidence type="ECO:0000313" key="12">
    <source>
        <dbReference type="Proteomes" id="UP000287865"/>
    </source>
</evidence>
<dbReference type="PANTHER" id="PTHR21666">
    <property type="entry name" value="PEPTIDASE-RELATED"/>
    <property type="match status" value="1"/>
</dbReference>
<reference evidence="10 12" key="1">
    <citation type="journal article" date="2018" name="Front. Microbiol.">
        <title>Genome-Based Analysis Reveals the Taxonomy and Diversity of the Family Idiomarinaceae.</title>
        <authorList>
            <person name="Liu Y."/>
            <person name="Lai Q."/>
            <person name="Shao Z."/>
        </authorList>
    </citation>
    <scope>NUCLEOTIDE SEQUENCE [LARGE SCALE GENOMIC DNA]</scope>
    <source>
        <strain evidence="10 12">CF12-14</strain>
    </source>
</reference>
<dbReference type="FunFam" id="2.70.70.10:FF:000002">
    <property type="entry name" value="Murein DD-endopeptidase MepM"/>
    <property type="match status" value="1"/>
</dbReference>
<dbReference type="InterPro" id="IPR013731">
    <property type="entry name" value="OapA_N"/>
</dbReference>
<keyword evidence="3" id="KW-0645">Protease</keyword>
<evidence type="ECO:0000256" key="5">
    <source>
        <dbReference type="ARBA" id="ARBA00022801"/>
    </source>
</evidence>
<evidence type="ECO:0000256" key="7">
    <source>
        <dbReference type="ARBA" id="ARBA00023049"/>
    </source>
</evidence>
<dbReference type="RefSeq" id="WP_111570075.1">
    <property type="nucleotide sequence ID" value="NZ_PIPK01000011.1"/>
</dbReference>
<evidence type="ECO:0000313" key="11">
    <source>
        <dbReference type="Proteomes" id="UP000249203"/>
    </source>
</evidence>
<dbReference type="InterPro" id="IPR016047">
    <property type="entry name" value="M23ase_b-sheet_dom"/>
</dbReference>
<name>A0A327WS77_9GAMM</name>
<dbReference type="GO" id="GO:0006508">
    <property type="term" value="P:proteolysis"/>
    <property type="evidence" value="ECO:0007669"/>
    <property type="project" value="UniProtKB-KW"/>
</dbReference>
<dbReference type="InterPro" id="IPR045834">
    <property type="entry name" value="Csd3_N2"/>
</dbReference>
<gene>
    <name evidence="9" type="ORF">B0I24_11243</name>
    <name evidence="10" type="ORF">CWE07_11310</name>
</gene>
<dbReference type="InterPro" id="IPR018392">
    <property type="entry name" value="LysM"/>
</dbReference>
<dbReference type="GO" id="GO:0004222">
    <property type="term" value="F:metalloendopeptidase activity"/>
    <property type="evidence" value="ECO:0007669"/>
    <property type="project" value="TreeGrafter"/>
</dbReference>
<sequence>MTQFIQRLPRQHKVVISIVLGALLLLILLPSEQASASRNTTTAEHLKPGKRYSLDIPTAADVSADNYVTPVMSTATRPQAPTTPEQAEPADTLRWQSYEVRSGDSLARIFNRIGLSPQQLHRVTQAEDANILLRIHPGDSINFGLDATGELAQLTYSLSDVETLLITADESGAFTSSRELKDVEIRYGFATATINSSFWNAGVQAGLTQGQIMNLAELFGWDIDFVMDIRPGDNFSVLYEQRYIDGNYAGSGRIVAAEFINQGDKFQAVRHDNGSYYKPDGSNMRQAFIRAPVAFNRVSSDFNPRRVHPVTGQVRPHNGIDYAAATGTPVMAAGDGRVVRSGYNELNGNYIFIQHGERYMTKYLHLNRRDVQQGARVRQGQRIGTVGATGRVTGPHLHYEFLVDGVHRNPRTVDLPAAESLPAGQMAAFTQVVQQRLAQIEHQRRVMLAMSDD</sequence>
<keyword evidence="4" id="KW-0479">Metal-binding</keyword>
<dbReference type="InterPro" id="IPR007340">
    <property type="entry name" value="LysM_Opacity-associatedA"/>
</dbReference>
<keyword evidence="5 9" id="KW-0378">Hydrolase</keyword>
<dbReference type="InterPro" id="IPR011055">
    <property type="entry name" value="Dup_hybrid_motif"/>
</dbReference>
<reference evidence="9 11" key="2">
    <citation type="submission" date="2018-06" db="EMBL/GenBank/DDBJ databases">
        <title>Genomic Encyclopedia of Type Strains, Phase III (KMG-III): the genomes of soil and plant-associated and newly described type strains.</title>
        <authorList>
            <person name="Whitman W."/>
        </authorList>
    </citation>
    <scope>NUCLEOTIDE SEQUENCE [LARGE SCALE GENOMIC DNA]</scope>
    <source>
        <strain evidence="9 11">CGMCC 1.15366</strain>
    </source>
</reference>
<evidence type="ECO:0000256" key="3">
    <source>
        <dbReference type="ARBA" id="ARBA00022670"/>
    </source>
</evidence>
<dbReference type="PROSITE" id="PS51782">
    <property type="entry name" value="LYSM"/>
    <property type="match status" value="1"/>
</dbReference>
<dbReference type="OrthoDB" id="9805070at2"/>
<dbReference type="Gene3D" id="2.70.70.10">
    <property type="entry name" value="Glucose Permease (Domain IIA)"/>
    <property type="match status" value="1"/>
</dbReference>
<evidence type="ECO:0000256" key="2">
    <source>
        <dbReference type="ARBA" id="ARBA00004196"/>
    </source>
</evidence>
<evidence type="ECO:0000313" key="10">
    <source>
        <dbReference type="EMBL" id="RUO22166.1"/>
    </source>
</evidence>
<keyword evidence="7" id="KW-0482">Metalloprotease</keyword>
<comment type="cofactor">
    <cofactor evidence="1">
        <name>Zn(2+)</name>
        <dbReference type="ChEBI" id="CHEBI:29105"/>
    </cofactor>
</comment>
<dbReference type="CDD" id="cd12797">
    <property type="entry name" value="M23_peptidase"/>
    <property type="match status" value="1"/>
</dbReference>
<keyword evidence="12" id="KW-1185">Reference proteome</keyword>
<evidence type="ECO:0000256" key="4">
    <source>
        <dbReference type="ARBA" id="ARBA00022723"/>
    </source>
</evidence>
<dbReference type="EMBL" id="QLMD01000012">
    <property type="protein sequence ID" value="RAJ94957.1"/>
    <property type="molecule type" value="Genomic_DNA"/>
</dbReference>
<comment type="subcellular location">
    <subcellularLocation>
        <location evidence="2">Cell envelope</location>
    </subcellularLocation>
</comment>
<evidence type="ECO:0000313" key="9">
    <source>
        <dbReference type="EMBL" id="RAJ94957.1"/>
    </source>
</evidence>
<dbReference type="PANTHER" id="PTHR21666:SF288">
    <property type="entry name" value="CELL DIVISION PROTEIN YTFB"/>
    <property type="match status" value="1"/>
</dbReference>
<dbReference type="GO" id="GO:0046872">
    <property type="term" value="F:metal ion binding"/>
    <property type="evidence" value="ECO:0007669"/>
    <property type="project" value="UniProtKB-KW"/>
</dbReference>
<protein>
    <submittedName>
        <fullName evidence="9">Murein DD-endopeptidase MepM/ murein hydrolase activator NlpD</fullName>
    </submittedName>
    <submittedName>
        <fullName evidence="10">Peptidase M23</fullName>
    </submittedName>
</protein>
<dbReference type="EMBL" id="PIPK01000011">
    <property type="protein sequence ID" value="RUO22166.1"/>
    <property type="molecule type" value="Genomic_DNA"/>
</dbReference>